<dbReference type="Proteomes" id="UP000245383">
    <property type="component" value="Unassembled WGS sequence"/>
</dbReference>
<sequence length="113" mass="12786">MSIWGITGMLTSLGEILQAPEWLEPFMEFIPGYKIKITLGAFFCLGITLTVLMLDPFAMPVLATGNTKFLLISPALSMINFLCFLGYRPVFYQEVKDEITTRLMERNPPNKCD</sequence>
<keyword evidence="1" id="KW-1133">Transmembrane helix</keyword>
<gene>
    <name evidence="2" type="ORF">BB561_001079</name>
</gene>
<accession>A0A2T9YW98</accession>
<keyword evidence="1" id="KW-0812">Transmembrane</keyword>
<organism evidence="2 3">
    <name type="scientific">Smittium simulii</name>
    <dbReference type="NCBI Taxonomy" id="133385"/>
    <lineage>
        <taxon>Eukaryota</taxon>
        <taxon>Fungi</taxon>
        <taxon>Fungi incertae sedis</taxon>
        <taxon>Zoopagomycota</taxon>
        <taxon>Kickxellomycotina</taxon>
        <taxon>Harpellomycetes</taxon>
        <taxon>Harpellales</taxon>
        <taxon>Legeriomycetaceae</taxon>
        <taxon>Smittium</taxon>
    </lineage>
</organism>
<comment type="caution">
    <text evidence="2">The sequence shown here is derived from an EMBL/GenBank/DDBJ whole genome shotgun (WGS) entry which is preliminary data.</text>
</comment>
<keyword evidence="3" id="KW-1185">Reference proteome</keyword>
<feature type="transmembrane region" description="Helical" evidence="1">
    <location>
        <begin position="37"/>
        <end position="57"/>
    </location>
</feature>
<proteinExistence type="predicted"/>
<dbReference type="OrthoDB" id="5741834at2759"/>
<evidence type="ECO:0000256" key="1">
    <source>
        <dbReference type="SAM" id="Phobius"/>
    </source>
</evidence>
<dbReference type="AlphaFoldDB" id="A0A2T9YW98"/>
<protein>
    <submittedName>
        <fullName evidence="2">Uncharacterized protein</fullName>
    </submittedName>
</protein>
<evidence type="ECO:0000313" key="2">
    <source>
        <dbReference type="EMBL" id="PVU96607.1"/>
    </source>
</evidence>
<dbReference type="EMBL" id="MBFR01000028">
    <property type="protein sequence ID" value="PVU96607.1"/>
    <property type="molecule type" value="Genomic_DNA"/>
</dbReference>
<feature type="transmembrane region" description="Helical" evidence="1">
    <location>
        <begin position="69"/>
        <end position="87"/>
    </location>
</feature>
<name>A0A2T9YW98_9FUNG</name>
<keyword evidence="1" id="KW-0472">Membrane</keyword>
<reference evidence="2 3" key="1">
    <citation type="journal article" date="2018" name="MBio">
        <title>Comparative Genomics Reveals the Core Gene Toolbox for the Fungus-Insect Symbiosis.</title>
        <authorList>
            <person name="Wang Y."/>
            <person name="Stata M."/>
            <person name="Wang W."/>
            <person name="Stajich J.E."/>
            <person name="White M.M."/>
            <person name="Moncalvo J.M."/>
        </authorList>
    </citation>
    <scope>NUCLEOTIDE SEQUENCE [LARGE SCALE GENOMIC DNA]</scope>
    <source>
        <strain evidence="2 3">SWE-8-4</strain>
    </source>
</reference>
<evidence type="ECO:0000313" key="3">
    <source>
        <dbReference type="Proteomes" id="UP000245383"/>
    </source>
</evidence>